<dbReference type="Proteomes" id="UP001162483">
    <property type="component" value="Unassembled WGS sequence"/>
</dbReference>
<evidence type="ECO:0000313" key="1">
    <source>
        <dbReference type="EMBL" id="CAI9609947.1"/>
    </source>
</evidence>
<keyword evidence="2" id="KW-1185">Reference proteome</keyword>
<accession>A0ABN9GM33</accession>
<name>A0ABN9GM33_9NEOB</name>
<dbReference type="EMBL" id="CATNWA010018867">
    <property type="protein sequence ID" value="CAI9609947.1"/>
    <property type="molecule type" value="Genomic_DNA"/>
</dbReference>
<gene>
    <name evidence="1" type="ORF">SPARVUS_LOCUS14334512</name>
</gene>
<proteinExistence type="predicted"/>
<reference evidence="1" key="1">
    <citation type="submission" date="2023-05" db="EMBL/GenBank/DDBJ databases">
        <authorList>
            <person name="Stuckert A."/>
        </authorList>
    </citation>
    <scope>NUCLEOTIDE SEQUENCE</scope>
</reference>
<evidence type="ECO:0000313" key="2">
    <source>
        <dbReference type="Proteomes" id="UP001162483"/>
    </source>
</evidence>
<organism evidence="1 2">
    <name type="scientific">Staurois parvus</name>
    <dbReference type="NCBI Taxonomy" id="386267"/>
    <lineage>
        <taxon>Eukaryota</taxon>
        <taxon>Metazoa</taxon>
        <taxon>Chordata</taxon>
        <taxon>Craniata</taxon>
        <taxon>Vertebrata</taxon>
        <taxon>Euteleostomi</taxon>
        <taxon>Amphibia</taxon>
        <taxon>Batrachia</taxon>
        <taxon>Anura</taxon>
        <taxon>Neobatrachia</taxon>
        <taxon>Ranoidea</taxon>
        <taxon>Ranidae</taxon>
        <taxon>Staurois</taxon>
    </lineage>
</organism>
<sequence length="36" mass="3688">MGPPTDPGPLGSAQVSKWSVPPLVLRAHFCDGGGKQ</sequence>
<comment type="caution">
    <text evidence="1">The sequence shown here is derived from an EMBL/GenBank/DDBJ whole genome shotgun (WGS) entry which is preliminary data.</text>
</comment>
<protein>
    <submittedName>
        <fullName evidence="1">Uncharacterized protein</fullName>
    </submittedName>
</protein>